<dbReference type="RefSeq" id="WP_305005086.1">
    <property type="nucleotide sequence ID" value="NZ_JAUQSY010000002.1"/>
</dbReference>
<protein>
    <recommendedName>
        <fullName evidence="3">SMI1/KNR4 family protein</fullName>
    </recommendedName>
</protein>
<proteinExistence type="predicted"/>
<dbReference type="EMBL" id="JAUQSY010000002">
    <property type="protein sequence ID" value="MDO7873770.1"/>
    <property type="molecule type" value="Genomic_DNA"/>
</dbReference>
<organism evidence="1 2">
    <name type="scientific">Hymenobacter aranciens</name>
    <dbReference type="NCBI Taxonomy" id="3063996"/>
    <lineage>
        <taxon>Bacteria</taxon>
        <taxon>Pseudomonadati</taxon>
        <taxon>Bacteroidota</taxon>
        <taxon>Cytophagia</taxon>
        <taxon>Cytophagales</taxon>
        <taxon>Hymenobacteraceae</taxon>
        <taxon>Hymenobacter</taxon>
    </lineage>
</organism>
<evidence type="ECO:0000313" key="1">
    <source>
        <dbReference type="EMBL" id="MDO7873770.1"/>
    </source>
</evidence>
<dbReference type="Proteomes" id="UP001176429">
    <property type="component" value="Unassembled WGS sequence"/>
</dbReference>
<gene>
    <name evidence="1" type="ORF">Q5H93_03430</name>
</gene>
<name>A0ABT9B6C2_9BACT</name>
<accession>A0ABT9B6C2</accession>
<keyword evidence="2" id="KW-1185">Reference proteome</keyword>
<sequence>MENEFSGKLSYRQLGDELVDNVDRFATILRIRSSAPATRKDTAKVKPPEWIPAAMRDYGAHLNGLLLSWESKGSVKVTGHIDLLPLDRIYQSWQGIVYTGEGAFEDPRLPEFRPVDRRGDETAVGLLHNAQASPALYLLEFGETPYPLGLDIRGYFTLLTHTLGLSYWTNMVAELARQPAPVAEDYQPQGPEARRFAAELPYLAPALDLPTFIRYYNQVRLPQ</sequence>
<evidence type="ECO:0008006" key="3">
    <source>
        <dbReference type="Google" id="ProtNLM"/>
    </source>
</evidence>
<evidence type="ECO:0000313" key="2">
    <source>
        <dbReference type="Proteomes" id="UP001176429"/>
    </source>
</evidence>
<reference evidence="1" key="1">
    <citation type="submission" date="2023-07" db="EMBL/GenBank/DDBJ databases">
        <authorList>
            <person name="Kim M.K."/>
        </authorList>
    </citation>
    <scope>NUCLEOTIDE SEQUENCE</scope>
    <source>
        <strain evidence="1">ASUV-10-1</strain>
    </source>
</reference>
<comment type="caution">
    <text evidence="1">The sequence shown here is derived from an EMBL/GenBank/DDBJ whole genome shotgun (WGS) entry which is preliminary data.</text>
</comment>